<proteinExistence type="predicted"/>
<dbReference type="PANTHER" id="PTHR24221:SF654">
    <property type="entry name" value="ATP-BINDING CASSETTE SUB-FAMILY B MEMBER 6"/>
    <property type="match status" value="1"/>
</dbReference>
<dbReference type="Pfam" id="PF00005">
    <property type="entry name" value="ABC_tran"/>
    <property type="match status" value="1"/>
</dbReference>
<dbReference type="SUPFAM" id="SSF52540">
    <property type="entry name" value="P-loop containing nucleoside triphosphate hydrolases"/>
    <property type="match status" value="1"/>
</dbReference>
<dbReference type="InterPro" id="IPR003593">
    <property type="entry name" value="AAA+_ATPase"/>
</dbReference>
<dbReference type="InterPro" id="IPR036640">
    <property type="entry name" value="ABC1_TM_sf"/>
</dbReference>
<dbReference type="InterPro" id="IPR017871">
    <property type="entry name" value="ABC_transporter-like_CS"/>
</dbReference>
<keyword evidence="11" id="KW-1185">Reference proteome</keyword>
<evidence type="ECO:0000256" key="3">
    <source>
        <dbReference type="ARBA" id="ARBA00022741"/>
    </source>
</evidence>
<comment type="subcellular location">
    <subcellularLocation>
        <location evidence="1">Cell membrane</location>
        <topology evidence="1">Multi-pass membrane protein</topology>
    </subcellularLocation>
</comment>
<feature type="transmembrane region" description="Helical" evidence="7">
    <location>
        <begin position="75"/>
        <end position="93"/>
    </location>
</feature>
<feature type="transmembrane region" description="Helical" evidence="7">
    <location>
        <begin position="20"/>
        <end position="44"/>
    </location>
</feature>
<dbReference type="InterPro" id="IPR011527">
    <property type="entry name" value="ABC1_TM_dom"/>
</dbReference>
<evidence type="ECO:0000256" key="7">
    <source>
        <dbReference type="SAM" id="Phobius"/>
    </source>
</evidence>
<feature type="transmembrane region" description="Helical" evidence="7">
    <location>
        <begin position="255"/>
        <end position="276"/>
    </location>
</feature>
<dbReference type="PANTHER" id="PTHR24221">
    <property type="entry name" value="ATP-BINDING CASSETTE SUB-FAMILY B"/>
    <property type="match status" value="1"/>
</dbReference>
<evidence type="ECO:0000256" key="6">
    <source>
        <dbReference type="ARBA" id="ARBA00023136"/>
    </source>
</evidence>
<organism evidence="10 11">
    <name type="scientific">Amylibacter marinus</name>
    <dbReference type="NCBI Taxonomy" id="1475483"/>
    <lineage>
        <taxon>Bacteria</taxon>
        <taxon>Pseudomonadati</taxon>
        <taxon>Pseudomonadota</taxon>
        <taxon>Alphaproteobacteria</taxon>
        <taxon>Rhodobacterales</taxon>
        <taxon>Paracoccaceae</taxon>
        <taxon>Amylibacter</taxon>
    </lineage>
</organism>
<dbReference type="InterPro" id="IPR003439">
    <property type="entry name" value="ABC_transporter-like_ATP-bd"/>
</dbReference>
<keyword evidence="3" id="KW-0547">Nucleotide-binding</keyword>
<feature type="transmembrane region" description="Helical" evidence="7">
    <location>
        <begin position="162"/>
        <end position="190"/>
    </location>
</feature>
<evidence type="ECO:0000256" key="4">
    <source>
        <dbReference type="ARBA" id="ARBA00022840"/>
    </source>
</evidence>
<evidence type="ECO:0000256" key="5">
    <source>
        <dbReference type="ARBA" id="ARBA00022989"/>
    </source>
</evidence>
<dbReference type="Pfam" id="PF00664">
    <property type="entry name" value="ABC_membrane"/>
    <property type="match status" value="1"/>
</dbReference>
<keyword evidence="5 7" id="KW-1133">Transmembrane helix</keyword>
<dbReference type="SMART" id="SM00382">
    <property type="entry name" value="AAA"/>
    <property type="match status" value="1"/>
</dbReference>
<reference evidence="11" key="1">
    <citation type="journal article" date="2019" name="Int. J. Syst. Evol. Microbiol.">
        <title>The Global Catalogue of Microorganisms (GCM) 10K type strain sequencing project: providing services to taxonomists for standard genome sequencing and annotation.</title>
        <authorList>
            <consortium name="The Broad Institute Genomics Platform"/>
            <consortium name="The Broad Institute Genome Sequencing Center for Infectious Disease"/>
            <person name="Wu L."/>
            <person name="Ma J."/>
        </authorList>
    </citation>
    <scope>NUCLEOTIDE SEQUENCE [LARGE SCALE GENOMIC DNA]</scope>
    <source>
        <strain evidence="11">NBRC 110140</strain>
    </source>
</reference>
<evidence type="ECO:0000259" key="9">
    <source>
        <dbReference type="PROSITE" id="PS50929"/>
    </source>
</evidence>
<feature type="domain" description="ABC transporter" evidence="8">
    <location>
        <begin position="351"/>
        <end position="565"/>
    </location>
</feature>
<comment type="caution">
    <text evidence="10">The sequence shown here is derived from an EMBL/GenBank/DDBJ whole genome shotgun (WGS) entry which is preliminary data.</text>
</comment>
<keyword evidence="2 7" id="KW-0812">Transmembrane</keyword>
<evidence type="ECO:0000256" key="1">
    <source>
        <dbReference type="ARBA" id="ARBA00004651"/>
    </source>
</evidence>
<dbReference type="InterPro" id="IPR027417">
    <property type="entry name" value="P-loop_NTPase"/>
</dbReference>
<dbReference type="PROSITE" id="PS50929">
    <property type="entry name" value="ABC_TM1F"/>
    <property type="match status" value="1"/>
</dbReference>
<dbReference type="Proteomes" id="UP001156694">
    <property type="component" value="Unassembled WGS sequence"/>
</dbReference>
<feature type="domain" description="ABC transmembrane type-1" evidence="9">
    <location>
        <begin position="19"/>
        <end position="315"/>
    </location>
</feature>
<evidence type="ECO:0000313" key="11">
    <source>
        <dbReference type="Proteomes" id="UP001156694"/>
    </source>
</evidence>
<keyword evidence="4" id="KW-0067">ATP-binding</keyword>
<dbReference type="Gene3D" id="3.40.50.300">
    <property type="entry name" value="P-loop containing nucleotide triphosphate hydrolases"/>
    <property type="match status" value="1"/>
</dbReference>
<evidence type="ECO:0000259" key="8">
    <source>
        <dbReference type="PROSITE" id="PS50893"/>
    </source>
</evidence>
<dbReference type="SUPFAM" id="SSF90123">
    <property type="entry name" value="ABC transporter transmembrane region"/>
    <property type="match status" value="1"/>
</dbReference>
<gene>
    <name evidence="10" type="ORF">GCM10007939_22370</name>
</gene>
<keyword evidence="6 7" id="KW-0472">Membrane</keyword>
<dbReference type="InterPro" id="IPR039421">
    <property type="entry name" value="Type_1_exporter"/>
</dbReference>
<evidence type="ECO:0000256" key="2">
    <source>
        <dbReference type="ARBA" id="ARBA00022692"/>
    </source>
</evidence>
<dbReference type="PROSITE" id="PS00211">
    <property type="entry name" value="ABC_TRANSPORTER_1"/>
    <property type="match status" value="1"/>
</dbReference>
<accession>A0ABQ5VXY4</accession>
<dbReference type="EMBL" id="BSNN01000007">
    <property type="protein sequence ID" value="GLQ35953.1"/>
    <property type="molecule type" value="Genomic_DNA"/>
</dbReference>
<dbReference type="PROSITE" id="PS50893">
    <property type="entry name" value="ABC_TRANSPORTER_2"/>
    <property type="match status" value="1"/>
</dbReference>
<name>A0ABQ5VXY4_9RHOB</name>
<protein>
    <submittedName>
        <fullName evidence="10">ABC transporter permease</fullName>
    </submittedName>
</protein>
<sequence length="566" mass="61951">MIFTRFLSLLWRHSPRKTALIFATTTLAGLTEGIGLLLLVPLLASLQSQSADSGGMAARVGQMVQQFGVPNTTKSIVMIFVGLVALRAIIDYLRSVVSQRIQLELMDDLRSQTFAALLGAQWKWLLGLRKSDHTSLLLNDIARISQGLSVSIQFLVNIVRLAIYLLVAAALSVPMTAVALLVGVIAALLLRKQHSRAGQLGRRLNNAHKVMQQIIDEGLGGIKLTKILGNEHRHRQVMEQIMQNLRDQRLAFTRVNARAGALFQVIIALFLAGFLIIGLDYLTLQMESLLILVLILARAAPMFRKLQSDINILLHAEPALDSLSQTLSQADQHQDTPDQGAEAPLALNHTIRLKNISFSYGHEGRYALRDITLDIPANKTTAIKGASGSGKSTLADMIMGLLTPDTGEITIDGQELTSANRRAWRQSIAYVPQDVFLFHDSIRNNLLWARMDADDDALEQALRKAAAEFVFDLPDGLDTVVGDGGIRLSGGERQRIALARAMLNAPKLLILDEATSALDLENELRIRDSIQTLHGDLTMIIIGHRLPTLENADQIITVDAGTATVG</sequence>
<dbReference type="RefSeq" id="WP_284379152.1">
    <property type="nucleotide sequence ID" value="NZ_BSNN01000007.1"/>
</dbReference>
<evidence type="ECO:0000313" key="10">
    <source>
        <dbReference type="EMBL" id="GLQ35953.1"/>
    </source>
</evidence>
<dbReference type="Gene3D" id="1.20.1560.10">
    <property type="entry name" value="ABC transporter type 1, transmembrane domain"/>
    <property type="match status" value="1"/>
</dbReference>